<gene>
    <name evidence="1" type="ORF">DA792_04100</name>
</gene>
<protein>
    <submittedName>
        <fullName evidence="1">Uncharacterized protein</fullName>
    </submittedName>
</protein>
<name>A0A2R4LZK5_9RHOB</name>
<proteinExistence type="predicted"/>
<dbReference type="KEGG" id="cbak:DA792_04100"/>
<evidence type="ECO:0000313" key="2">
    <source>
        <dbReference type="Proteomes" id="UP000241447"/>
    </source>
</evidence>
<dbReference type="AlphaFoldDB" id="A0A2R4LZK5"/>
<reference evidence="1 2" key="1">
    <citation type="submission" date="2018-03" db="EMBL/GenBank/DDBJ databases">
        <title>The Complete Genome of Celeribacter baekdonensis strain LH4, a Thiosulfate-Oxidizing Alphaproteobacterium Isolated from Gulf of Mexico Continental Slope Sediments.</title>
        <authorList>
            <person name="Flood B.E."/>
            <person name="Bailey J.V."/>
            <person name="Leprich D."/>
        </authorList>
    </citation>
    <scope>NUCLEOTIDE SEQUENCE [LARGE SCALE GENOMIC DNA]</scope>
    <source>
        <strain evidence="1 2">LH4</strain>
    </source>
</reference>
<accession>A0A2R4LZK5</accession>
<dbReference type="Pfam" id="PF18928">
    <property type="entry name" value="DUF5677"/>
    <property type="match status" value="1"/>
</dbReference>
<organism evidence="1 2">
    <name type="scientific">Celeribacter baekdonensis</name>
    <dbReference type="NCBI Taxonomy" id="875171"/>
    <lineage>
        <taxon>Bacteria</taxon>
        <taxon>Pseudomonadati</taxon>
        <taxon>Pseudomonadota</taxon>
        <taxon>Alphaproteobacteria</taxon>
        <taxon>Rhodobacterales</taxon>
        <taxon>Roseobacteraceae</taxon>
        <taxon>Celeribacter</taxon>
    </lineage>
</organism>
<evidence type="ECO:0000313" key="1">
    <source>
        <dbReference type="EMBL" id="AVW90370.1"/>
    </source>
</evidence>
<sequence length="87" mass="9779">MLWHVAQELGELHGKDVQRRNDEDNNATMAALARIFSKALLVVQEIIYLLKGGFPDGALTRWRSLHELSVTAMYIAKHGEDTAKNTC</sequence>
<dbReference type="EMBL" id="CP028475">
    <property type="protein sequence ID" value="AVW90370.1"/>
    <property type="molecule type" value="Genomic_DNA"/>
</dbReference>
<dbReference type="Proteomes" id="UP000241447">
    <property type="component" value="Chromosome"/>
</dbReference>
<dbReference type="InterPro" id="IPR043733">
    <property type="entry name" value="DUF5677"/>
</dbReference>